<protein>
    <submittedName>
        <fullName evidence="5">DDE Tnp4 domain-containing protein</fullName>
    </submittedName>
    <submittedName>
        <fullName evidence="4">Putative nuclease HARBI1-like protein</fullName>
    </submittedName>
</protein>
<proteinExistence type="predicted"/>
<reference evidence="4 6" key="1">
    <citation type="journal article" date="2014" name="BMC Genomics">
        <title>Genome sequence of Anopheles sinensis provides insight into genetics basis of mosquito competence for malaria parasites.</title>
        <authorList>
            <person name="Zhou D."/>
            <person name="Zhang D."/>
            <person name="Ding G."/>
            <person name="Shi L."/>
            <person name="Hou Q."/>
            <person name="Ye Y."/>
            <person name="Xu Y."/>
            <person name="Zhou H."/>
            <person name="Xiong C."/>
            <person name="Li S."/>
            <person name="Yu J."/>
            <person name="Hong S."/>
            <person name="Yu X."/>
            <person name="Zou P."/>
            <person name="Chen C."/>
            <person name="Chang X."/>
            <person name="Wang W."/>
            <person name="Lv Y."/>
            <person name="Sun Y."/>
            <person name="Ma L."/>
            <person name="Shen B."/>
            <person name="Zhu C."/>
        </authorList>
    </citation>
    <scope>NUCLEOTIDE SEQUENCE [LARGE SCALE GENOMIC DNA]</scope>
</reference>
<gene>
    <name evidence="4" type="ORF">ZHAS_00015096</name>
</gene>
<dbReference type="InterPro" id="IPR027806">
    <property type="entry name" value="HARBI1_dom"/>
</dbReference>
<evidence type="ECO:0000313" key="6">
    <source>
        <dbReference type="Proteomes" id="UP000030765"/>
    </source>
</evidence>
<evidence type="ECO:0000259" key="3">
    <source>
        <dbReference type="Pfam" id="PF13359"/>
    </source>
</evidence>
<dbReference type="VEuPathDB" id="VectorBase:ASIC015096"/>
<dbReference type="OrthoDB" id="7741765at2759"/>
<sequence>MRPYPGNIEDEAKLHFNYILSRSRRVVECAFGLLTMKRRCFQTELQITPDHAALVVKAVCLLHNICIERMDTVVFMDDTVSAATLIAPITHPKWRHR</sequence>
<name>A0A084WAC0_ANOSI</name>
<keyword evidence="2" id="KW-0479">Metal-binding</keyword>
<dbReference type="EnsemblMetazoa" id="ASIC015096-RA">
    <property type="protein sequence ID" value="ASIC015096-PA"/>
    <property type="gene ID" value="ASIC015096"/>
</dbReference>
<reference evidence="5" key="2">
    <citation type="submission" date="2020-05" db="UniProtKB">
        <authorList>
            <consortium name="EnsemblMetazoa"/>
        </authorList>
    </citation>
    <scope>IDENTIFICATION</scope>
</reference>
<dbReference type="Pfam" id="PF13359">
    <property type="entry name" value="DDE_Tnp_4"/>
    <property type="match status" value="1"/>
</dbReference>
<organism evidence="4">
    <name type="scientific">Anopheles sinensis</name>
    <name type="common">Mosquito</name>
    <dbReference type="NCBI Taxonomy" id="74873"/>
    <lineage>
        <taxon>Eukaryota</taxon>
        <taxon>Metazoa</taxon>
        <taxon>Ecdysozoa</taxon>
        <taxon>Arthropoda</taxon>
        <taxon>Hexapoda</taxon>
        <taxon>Insecta</taxon>
        <taxon>Pterygota</taxon>
        <taxon>Neoptera</taxon>
        <taxon>Endopterygota</taxon>
        <taxon>Diptera</taxon>
        <taxon>Nematocera</taxon>
        <taxon>Culicoidea</taxon>
        <taxon>Culicidae</taxon>
        <taxon>Anophelinae</taxon>
        <taxon>Anopheles</taxon>
    </lineage>
</organism>
<dbReference type="GO" id="GO:0046872">
    <property type="term" value="F:metal ion binding"/>
    <property type="evidence" value="ECO:0007669"/>
    <property type="project" value="UniProtKB-KW"/>
</dbReference>
<dbReference type="STRING" id="74873.A0A084WAC0"/>
<evidence type="ECO:0000313" key="4">
    <source>
        <dbReference type="EMBL" id="KFB47164.1"/>
    </source>
</evidence>
<dbReference type="EMBL" id="ATLV01022067">
    <property type="status" value="NOT_ANNOTATED_CDS"/>
    <property type="molecule type" value="Genomic_DNA"/>
</dbReference>
<dbReference type="EMBL" id="KE525327">
    <property type="protein sequence ID" value="KFB47164.1"/>
    <property type="molecule type" value="Genomic_DNA"/>
</dbReference>
<evidence type="ECO:0000256" key="2">
    <source>
        <dbReference type="ARBA" id="ARBA00022723"/>
    </source>
</evidence>
<dbReference type="Proteomes" id="UP000030765">
    <property type="component" value="Unassembled WGS sequence"/>
</dbReference>
<accession>A0A084WAC0</accession>
<feature type="domain" description="DDE Tnp4" evidence="3">
    <location>
        <begin position="6"/>
        <end position="64"/>
    </location>
</feature>
<comment type="cofactor">
    <cofactor evidence="1">
        <name>a divalent metal cation</name>
        <dbReference type="ChEBI" id="CHEBI:60240"/>
    </cofactor>
</comment>
<keyword evidence="6" id="KW-1185">Reference proteome</keyword>
<evidence type="ECO:0000256" key="1">
    <source>
        <dbReference type="ARBA" id="ARBA00001968"/>
    </source>
</evidence>
<evidence type="ECO:0000313" key="5">
    <source>
        <dbReference type="EnsemblMetazoa" id="ASIC015096-PA"/>
    </source>
</evidence>
<dbReference type="AlphaFoldDB" id="A0A084WAC0"/>